<name>A0A1A9LHA8_9FLAO</name>
<proteinExistence type="predicted"/>
<sequence>MNKETTKIVKRLLASPQKIVVVGHKNPDGDAVGSCLGLSFFLNRLGHRADVIMPNDFPDFLKWLPGVDDIIIHEKEQDRSIKTITEASVIFTLDFNSLDRIGDMQQFLEDSDANFVMIDHHQQPADYAIATYSDVSMSSTSEMVYHFMEALDELTALCMEVSTQLYTGIMTDTGSFRFSSTTATTHRVVAHLIEMGADSAKIHQNVYDTNSPDRMKLLGVALNNLHILKEYNTAYITLTQNELDTNNFKKGDTEGFVNYALSVQGVEFAVIFIENKQENIVKISFRSKNNFSVNDFARNHYNGGGHINAAGGKSSQSLNKTITEFISILPRYKDELTHAS</sequence>
<protein>
    <submittedName>
        <fullName evidence="3">Exopolyphosphatase</fullName>
    </submittedName>
</protein>
<evidence type="ECO:0000313" key="4">
    <source>
        <dbReference type="Proteomes" id="UP000077552"/>
    </source>
</evidence>
<feature type="domain" description="DDH" evidence="1">
    <location>
        <begin position="18"/>
        <end position="169"/>
    </location>
</feature>
<dbReference type="Gene3D" id="3.90.1640.10">
    <property type="entry name" value="inorganic pyrophosphatase (n-terminal core)"/>
    <property type="match status" value="1"/>
</dbReference>
<dbReference type="InterPro" id="IPR001667">
    <property type="entry name" value="DDH_dom"/>
</dbReference>
<dbReference type="PANTHER" id="PTHR47618">
    <property type="entry name" value="BIFUNCTIONAL OLIGORIBONUCLEASE AND PAP PHOSPHATASE NRNA"/>
    <property type="match status" value="1"/>
</dbReference>
<dbReference type="Gene3D" id="3.10.310.30">
    <property type="match status" value="1"/>
</dbReference>
<dbReference type="AlphaFoldDB" id="A0A1A9LHA8"/>
<accession>A0A1A9LHA8</accession>
<dbReference type="SUPFAM" id="SSF64182">
    <property type="entry name" value="DHH phosphoesterases"/>
    <property type="match status" value="1"/>
</dbReference>
<gene>
    <name evidence="3" type="ORF">A7A78_02350</name>
</gene>
<evidence type="ECO:0000259" key="2">
    <source>
        <dbReference type="Pfam" id="PF02272"/>
    </source>
</evidence>
<dbReference type="EMBL" id="LXIE01000001">
    <property type="protein sequence ID" value="OAD92769.1"/>
    <property type="molecule type" value="Genomic_DNA"/>
</dbReference>
<evidence type="ECO:0000259" key="1">
    <source>
        <dbReference type="Pfam" id="PF01368"/>
    </source>
</evidence>
<reference evidence="3 4" key="1">
    <citation type="submission" date="2016-05" db="EMBL/GenBank/DDBJ databases">
        <title>Genome sequencing of Vitellibacter soesokkakensis RSSK-12.</title>
        <authorList>
            <person name="Thevarajoo S."/>
            <person name="Selvaratnam C."/>
            <person name="Goh K.M."/>
            <person name="Chan K.-G."/>
            <person name="Chong C.S."/>
        </authorList>
    </citation>
    <scope>NUCLEOTIDE SEQUENCE [LARGE SCALE GENOMIC DNA]</scope>
    <source>
        <strain evidence="3 4">RSSK-12</strain>
    </source>
</reference>
<dbReference type="Pfam" id="PF01368">
    <property type="entry name" value="DHH"/>
    <property type="match status" value="1"/>
</dbReference>
<evidence type="ECO:0000313" key="3">
    <source>
        <dbReference type="EMBL" id="OAD92769.1"/>
    </source>
</evidence>
<dbReference type="GO" id="GO:0003676">
    <property type="term" value="F:nucleic acid binding"/>
    <property type="evidence" value="ECO:0007669"/>
    <property type="project" value="InterPro"/>
</dbReference>
<dbReference type="STRING" id="1385699.A7A78_02350"/>
<dbReference type="PANTHER" id="PTHR47618:SF1">
    <property type="entry name" value="BIFUNCTIONAL OLIGORIBONUCLEASE AND PAP PHOSPHATASE NRNA"/>
    <property type="match status" value="1"/>
</dbReference>
<keyword evidence="4" id="KW-1185">Reference proteome</keyword>
<dbReference type="Proteomes" id="UP000077552">
    <property type="component" value="Unassembled WGS sequence"/>
</dbReference>
<dbReference type="InterPro" id="IPR038763">
    <property type="entry name" value="DHH_sf"/>
</dbReference>
<feature type="domain" description="DHHA1" evidence="2">
    <location>
        <begin position="246"/>
        <end position="321"/>
    </location>
</feature>
<dbReference type="OrthoDB" id="9803668at2"/>
<dbReference type="Pfam" id="PF02272">
    <property type="entry name" value="DHHA1"/>
    <property type="match status" value="1"/>
</dbReference>
<comment type="caution">
    <text evidence="3">The sequence shown here is derived from an EMBL/GenBank/DDBJ whole genome shotgun (WGS) entry which is preliminary data.</text>
</comment>
<organism evidence="3 4">
    <name type="scientific">Aequorivita soesokkakensis</name>
    <dbReference type="NCBI Taxonomy" id="1385699"/>
    <lineage>
        <taxon>Bacteria</taxon>
        <taxon>Pseudomonadati</taxon>
        <taxon>Bacteroidota</taxon>
        <taxon>Flavobacteriia</taxon>
        <taxon>Flavobacteriales</taxon>
        <taxon>Flavobacteriaceae</taxon>
        <taxon>Aequorivita</taxon>
    </lineage>
</organism>
<dbReference type="InterPro" id="IPR051319">
    <property type="entry name" value="Oligoribo/pAp-PDE_c-di-AMP_PDE"/>
</dbReference>
<dbReference type="InterPro" id="IPR003156">
    <property type="entry name" value="DHHA1_dom"/>
</dbReference>
<dbReference type="RefSeq" id="WP_068760812.1">
    <property type="nucleotide sequence ID" value="NZ_LXIE01000001.1"/>
</dbReference>